<dbReference type="GO" id="GO:0022857">
    <property type="term" value="F:transmembrane transporter activity"/>
    <property type="evidence" value="ECO:0007669"/>
    <property type="project" value="InterPro"/>
</dbReference>
<evidence type="ECO:0000256" key="3">
    <source>
        <dbReference type="ARBA" id="ARBA00022475"/>
    </source>
</evidence>
<dbReference type="InterPro" id="IPR045324">
    <property type="entry name" value="Small_multidrug_res"/>
</dbReference>
<dbReference type="Gene3D" id="1.10.3730.20">
    <property type="match status" value="1"/>
</dbReference>
<evidence type="ECO:0000256" key="5">
    <source>
        <dbReference type="ARBA" id="ARBA00022989"/>
    </source>
</evidence>
<evidence type="ECO:0000313" key="10">
    <source>
        <dbReference type="Proteomes" id="UP000192727"/>
    </source>
</evidence>
<evidence type="ECO:0000256" key="7">
    <source>
        <dbReference type="RuleBase" id="RU003942"/>
    </source>
</evidence>
<organism evidence="9 10">
    <name type="scientific">Paenibacillus larvae subsp. pulvifaciens</name>
    <dbReference type="NCBI Taxonomy" id="1477"/>
    <lineage>
        <taxon>Bacteria</taxon>
        <taxon>Bacillati</taxon>
        <taxon>Bacillota</taxon>
        <taxon>Bacilli</taxon>
        <taxon>Bacillales</taxon>
        <taxon>Paenibacillaceae</taxon>
        <taxon>Paenibacillus</taxon>
    </lineage>
</organism>
<dbReference type="GO" id="GO:0005886">
    <property type="term" value="C:plasma membrane"/>
    <property type="evidence" value="ECO:0007669"/>
    <property type="project" value="UniProtKB-SubCell"/>
</dbReference>
<dbReference type="EMBL" id="CP020557">
    <property type="protein sequence ID" value="ARF66597.1"/>
    <property type="molecule type" value="Genomic_DNA"/>
</dbReference>
<dbReference type="RefSeq" id="WP_083038062.1">
    <property type="nucleotide sequence ID" value="NZ_CP020557.1"/>
</dbReference>
<keyword evidence="6 8" id="KW-0472">Membrane</keyword>
<feature type="transmembrane region" description="Helical" evidence="8">
    <location>
        <begin position="68"/>
        <end position="89"/>
    </location>
</feature>
<keyword evidence="5 8" id="KW-1133">Transmembrane helix</keyword>
<dbReference type="FunFam" id="1.10.3730.20:FF:000001">
    <property type="entry name" value="Quaternary ammonium compound resistance transporter SugE"/>
    <property type="match status" value="1"/>
</dbReference>
<dbReference type="PANTHER" id="PTHR30561">
    <property type="entry name" value="SMR FAMILY PROTON-DEPENDENT DRUG EFFLUX TRANSPORTER SUGE"/>
    <property type="match status" value="1"/>
</dbReference>
<dbReference type="PANTHER" id="PTHR30561:SF1">
    <property type="entry name" value="MULTIDRUG TRANSPORTER EMRE"/>
    <property type="match status" value="1"/>
</dbReference>
<feature type="transmembrane region" description="Helical" evidence="8">
    <location>
        <begin position="95"/>
        <end position="111"/>
    </location>
</feature>
<comment type="subcellular location">
    <subcellularLocation>
        <location evidence="1 7">Cell membrane</location>
        <topology evidence="1 7">Multi-pass membrane protein</topology>
    </subcellularLocation>
</comment>
<dbReference type="AlphaFoldDB" id="A0A1V0UNB0"/>
<dbReference type="Proteomes" id="UP000192727">
    <property type="component" value="Chromosome"/>
</dbReference>
<evidence type="ECO:0000256" key="4">
    <source>
        <dbReference type="ARBA" id="ARBA00022692"/>
    </source>
</evidence>
<evidence type="ECO:0000256" key="6">
    <source>
        <dbReference type="ARBA" id="ARBA00023136"/>
    </source>
</evidence>
<accession>A0A1V0UNB0</accession>
<evidence type="ECO:0000256" key="2">
    <source>
        <dbReference type="ARBA" id="ARBA00022448"/>
    </source>
</evidence>
<dbReference type="SUPFAM" id="SSF103481">
    <property type="entry name" value="Multidrug resistance efflux transporter EmrE"/>
    <property type="match status" value="1"/>
</dbReference>
<dbReference type="Pfam" id="PF00893">
    <property type="entry name" value="Multi_Drug_Res"/>
    <property type="match status" value="1"/>
</dbReference>
<evidence type="ECO:0000256" key="1">
    <source>
        <dbReference type="ARBA" id="ARBA00004651"/>
    </source>
</evidence>
<dbReference type="InterPro" id="IPR037185">
    <property type="entry name" value="EmrE-like"/>
</dbReference>
<reference evidence="9 10" key="1">
    <citation type="submission" date="2017-03" db="EMBL/GenBank/DDBJ databases">
        <title>Paenibacillus larvae genome sequencing.</title>
        <authorList>
            <person name="Dingman D.W."/>
        </authorList>
    </citation>
    <scope>NUCLEOTIDE SEQUENCE [LARGE SCALE GENOMIC DNA]</scope>
    <source>
        <strain evidence="9 10">SAG 10367</strain>
    </source>
</reference>
<keyword evidence="4 7" id="KW-0812">Transmembrane</keyword>
<name>A0A1V0UNB0_9BACL</name>
<protein>
    <submittedName>
        <fullName evidence="9">QacE family quaternary ammonium compound efflux SMR transporter</fullName>
    </submittedName>
</protein>
<keyword evidence="2" id="KW-0813">Transport</keyword>
<keyword evidence="3" id="KW-1003">Cell membrane</keyword>
<sequence length="134" mass="14464">MDKHPAQKRSLFGYLFLTCSIISEVFGTTMLKFSDGFTVFLPTLGIIAGFSIAFYCLSLCLRYLSMSLAYATWAGAGTALTALISVVIFRESLNVIAVFGLLFIIGGVFFLNKSKEKGPDEDQASPGSPRADGL</sequence>
<proteinExistence type="inferred from homology"/>
<gene>
    <name evidence="9" type="ORF">B7C51_00455</name>
</gene>
<evidence type="ECO:0000256" key="8">
    <source>
        <dbReference type="SAM" id="Phobius"/>
    </source>
</evidence>
<dbReference type="InterPro" id="IPR000390">
    <property type="entry name" value="Small_drug/metabolite_transptr"/>
</dbReference>
<evidence type="ECO:0000313" key="9">
    <source>
        <dbReference type="EMBL" id="ARF66597.1"/>
    </source>
</evidence>
<comment type="similarity">
    <text evidence="7">Belongs to the drug/metabolite transporter (DMT) superfamily. Small multidrug resistance (SMR) (TC 2.A.7.1) family.</text>
</comment>
<feature type="transmembrane region" description="Helical" evidence="8">
    <location>
        <begin position="39"/>
        <end position="61"/>
    </location>
</feature>
<feature type="transmembrane region" description="Helical" evidence="8">
    <location>
        <begin position="12"/>
        <end position="33"/>
    </location>
</feature>